<feature type="transmembrane region" description="Helical" evidence="5">
    <location>
        <begin position="384"/>
        <end position="402"/>
    </location>
</feature>
<dbReference type="EMBL" id="NTFS01000027">
    <property type="protein sequence ID" value="PAX59987.1"/>
    <property type="molecule type" value="Genomic_DNA"/>
</dbReference>
<feature type="transmembrane region" description="Helical" evidence="5">
    <location>
        <begin position="57"/>
        <end position="77"/>
    </location>
</feature>
<feature type="transmembrane region" description="Helical" evidence="5">
    <location>
        <begin position="451"/>
        <end position="474"/>
    </location>
</feature>
<accession>A0A2A2TNK0</accession>
<feature type="transmembrane region" description="Helical" evidence="5">
    <location>
        <begin position="293"/>
        <end position="314"/>
    </location>
</feature>
<evidence type="ECO:0000259" key="6">
    <source>
        <dbReference type="PROSITE" id="PS50850"/>
    </source>
</evidence>
<dbReference type="GO" id="GO:0022857">
    <property type="term" value="F:transmembrane transporter activity"/>
    <property type="evidence" value="ECO:0007669"/>
    <property type="project" value="InterPro"/>
</dbReference>
<dbReference type="OrthoDB" id="9772882at2"/>
<feature type="domain" description="Major facilitator superfamily (MFS) profile" evidence="6">
    <location>
        <begin position="291"/>
        <end position="511"/>
    </location>
</feature>
<reference evidence="7 8" key="1">
    <citation type="submission" date="2017-08" db="EMBL/GenBank/DDBJ databases">
        <title>Draft genome sequence of filamentous cyanobacterium Calothrix elsteri CCALA 953.</title>
        <authorList>
            <person name="Gagunashvili A.N."/>
            <person name="Elster J."/>
            <person name="Andresson O.S."/>
        </authorList>
    </citation>
    <scope>NUCLEOTIDE SEQUENCE [LARGE SCALE GENOMIC DNA]</scope>
    <source>
        <strain evidence="7 8">CCALA 953</strain>
    </source>
</reference>
<keyword evidence="2 5" id="KW-0812">Transmembrane</keyword>
<feature type="transmembrane region" description="Helical" evidence="5">
    <location>
        <begin position="118"/>
        <end position="137"/>
    </location>
</feature>
<protein>
    <submittedName>
        <fullName evidence="7">MFS transporter</fullName>
    </submittedName>
</protein>
<evidence type="ECO:0000256" key="3">
    <source>
        <dbReference type="ARBA" id="ARBA00022989"/>
    </source>
</evidence>
<evidence type="ECO:0000256" key="4">
    <source>
        <dbReference type="ARBA" id="ARBA00023136"/>
    </source>
</evidence>
<feature type="transmembrane region" description="Helical" evidence="5">
    <location>
        <begin position="83"/>
        <end position="106"/>
    </location>
</feature>
<feature type="transmembrane region" description="Helical" evidence="5">
    <location>
        <begin position="422"/>
        <end position="445"/>
    </location>
</feature>
<dbReference type="RefSeq" id="WP_095720502.1">
    <property type="nucleotide sequence ID" value="NZ_NTFS01000027.1"/>
</dbReference>
<keyword evidence="4 5" id="KW-0472">Membrane</keyword>
<feature type="transmembrane region" description="Helical" evidence="5">
    <location>
        <begin position="187"/>
        <end position="208"/>
    </location>
</feature>
<evidence type="ECO:0000256" key="5">
    <source>
        <dbReference type="SAM" id="Phobius"/>
    </source>
</evidence>
<dbReference type="PANTHER" id="PTHR23526">
    <property type="entry name" value="INTEGRAL MEMBRANE TRANSPORT PROTEIN-RELATED"/>
    <property type="match status" value="1"/>
</dbReference>
<dbReference type="Gene3D" id="1.20.1250.20">
    <property type="entry name" value="MFS general substrate transporter like domains"/>
    <property type="match status" value="2"/>
</dbReference>
<evidence type="ECO:0000256" key="1">
    <source>
        <dbReference type="ARBA" id="ARBA00004651"/>
    </source>
</evidence>
<name>A0A2A2TNK0_9CYAN</name>
<proteinExistence type="predicted"/>
<comment type="caution">
    <text evidence="7">The sequence shown here is derived from an EMBL/GenBank/DDBJ whole genome shotgun (WGS) entry which is preliminary data.</text>
</comment>
<comment type="subcellular location">
    <subcellularLocation>
        <location evidence="1">Cell membrane</location>
        <topology evidence="1">Multi-pass membrane protein</topology>
    </subcellularLocation>
</comment>
<dbReference type="PROSITE" id="PS50850">
    <property type="entry name" value="MFS"/>
    <property type="match status" value="1"/>
</dbReference>
<dbReference type="InterPro" id="IPR036259">
    <property type="entry name" value="MFS_trans_sf"/>
</dbReference>
<dbReference type="InterPro" id="IPR020846">
    <property type="entry name" value="MFS_dom"/>
</dbReference>
<feature type="transmembrane region" description="Helical" evidence="5">
    <location>
        <begin position="220"/>
        <end position="240"/>
    </location>
</feature>
<feature type="transmembrane region" description="Helical" evidence="5">
    <location>
        <begin position="359"/>
        <end position="378"/>
    </location>
</feature>
<dbReference type="SUPFAM" id="SSF103473">
    <property type="entry name" value="MFS general substrate transporter"/>
    <property type="match status" value="1"/>
</dbReference>
<evidence type="ECO:0000256" key="2">
    <source>
        <dbReference type="ARBA" id="ARBA00022692"/>
    </source>
</evidence>
<keyword evidence="8" id="KW-1185">Reference proteome</keyword>
<organism evidence="7 8">
    <name type="scientific">Brunnivagina elsteri CCALA 953</name>
    <dbReference type="NCBI Taxonomy" id="987040"/>
    <lineage>
        <taxon>Bacteria</taxon>
        <taxon>Bacillati</taxon>
        <taxon>Cyanobacteriota</taxon>
        <taxon>Cyanophyceae</taxon>
        <taxon>Nostocales</taxon>
        <taxon>Calotrichaceae</taxon>
        <taxon>Brunnivagina</taxon>
    </lineage>
</organism>
<dbReference type="Pfam" id="PF07690">
    <property type="entry name" value="MFS_1"/>
    <property type="match status" value="1"/>
</dbReference>
<feature type="transmembrane region" description="Helical" evidence="5">
    <location>
        <begin position="149"/>
        <end position="175"/>
    </location>
</feature>
<dbReference type="PANTHER" id="PTHR23526:SF2">
    <property type="entry name" value="MAJOR FACILITATOR SUPERFAMILY (MFS) PROFILE DOMAIN-CONTAINING PROTEIN"/>
    <property type="match status" value="1"/>
</dbReference>
<evidence type="ECO:0000313" key="7">
    <source>
        <dbReference type="EMBL" id="PAX59987.1"/>
    </source>
</evidence>
<keyword evidence="3 5" id="KW-1133">Transmembrane helix</keyword>
<evidence type="ECO:0000313" key="8">
    <source>
        <dbReference type="Proteomes" id="UP000218238"/>
    </source>
</evidence>
<feature type="transmembrane region" description="Helical" evidence="5">
    <location>
        <begin position="326"/>
        <end position="347"/>
    </location>
</feature>
<dbReference type="InterPro" id="IPR011701">
    <property type="entry name" value="MFS"/>
</dbReference>
<gene>
    <name evidence="7" type="ORF">CK510_04210</name>
</gene>
<sequence>MDSIQLETSAHLPPDISTIPTNENNPVPPSPLLVTKPTLKIPKNAIRTSLQASTIDAVFAAIFSITTGGILLSNFLVELGANPVIFGMLSSIPMLVNLIQPLGAYLSERTTSRFRYSMCIYGISRLLWLFLAAGIWMNGWGLVNSHQLVTLTLVIVLTTHLLGGLGGASWLSWLAMIVPRRLRGRYFGIRSSVSNLTVLVCVPLAGIATSTWHGGTLQGFGIVLAVGIISGFISLGCQFFKVDINPQEQNNLGLGKKENEDGEKSNSQHSTLLTFPNPNCPIPDVPIWKDTNFLIFLGYFSLWMFAVNLSAPFFNFYMLDTLSLDVSWVTFYGSIHAGANLLLMVLWGRLADRIGNRSILILVGILVGITPILWLGVSGSSLDIWLWLPLLHILTGGTWAAIDLCNNNLQLEIAPVRNQVNYFAIAAAVAGVSGALGTTIGGFLAENPIYGGLPGIFVISCLFRLVALIPLAFIQEQRRKSIVQTILNWGIGNGIWGMGNKKFVWEIGKRK</sequence>
<dbReference type="GO" id="GO:0005886">
    <property type="term" value="C:plasma membrane"/>
    <property type="evidence" value="ECO:0007669"/>
    <property type="project" value="UniProtKB-SubCell"/>
</dbReference>
<dbReference type="AlphaFoldDB" id="A0A2A2TNK0"/>
<dbReference type="Proteomes" id="UP000218238">
    <property type="component" value="Unassembled WGS sequence"/>
</dbReference>
<dbReference type="InterPro" id="IPR052528">
    <property type="entry name" value="Sugar_transport-like"/>
</dbReference>